<name>A0A8G0ZU17_9RHOB</name>
<dbReference type="InterPro" id="IPR015421">
    <property type="entry name" value="PyrdxlP-dep_Trfase_major"/>
</dbReference>
<dbReference type="PIRSF" id="PIRSF000521">
    <property type="entry name" value="Transaminase_4ab_Lys_Orn"/>
    <property type="match status" value="1"/>
</dbReference>
<organism evidence="5 6">
    <name type="scientific">Neotabrizicola shimadae</name>
    <dbReference type="NCBI Taxonomy" id="2807096"/>
    <lineage>
        <taxon>Bacteria</taxon>
        <taxon>Pseudomonadati</taxon>
        <taxon>Pseudomonadota</taxon>
        <taxon>Alphaproteobacteria</taxon>
        <taxon>Rhodobacterales</taxon>
        <taxon>Paracoccaceae</taxon>
        <taxon>Neotabrizicola</taxon>
    </lineage>
</organism>
<dbReference type="PANTHER" id="PTHR45688">
    <property type="match status" value="1"/>
</dbReference>
<dbReference type="Proteomes" id="UP000826300">
    <property type="component" value="Chromosome"/>
</dbReference>
<keyword evidence="6" id="KW-1185">Reference proteome</keyword>
<evidence type="ECO:0000313" key="6">
    <source>
        <dbReference type="Proteomes" id="UP000826300"/>
    </source>
</evidence>
<accession>A0A8G0ZU17</accession>
<gene>
    <name evidence="5" type="ORF">JO391_02655</name>
</gene>
<protein>
    <submittedName>
        <fullName evidence="5">Aminotransferase class III-fold pyridoxal phosphate-dependent enzyme</fullName>
    </submittedName>
</protein>
<dbReference type="Gene3D" id="3.90.1150.10">
    <property type="entry name" value="Aspartate Aminotransferase, domain 1"/>
    <property type="match status" value="1"/>
</dbReference>
<dbReference type="SUPFAM" id="SSF53383">
    <property type="entry name" value="PLP-dependent transferases"/>
    <property type="match status" value="1"/>
</dbReference>
<keyword evidence="3 4" id="KW-0663">Pyridoxal phosphate</keyword>
<evidence type="ECO:0000256" key="4">
    <source>
        <dbReference type="RuleBase" id="RU003560"/>
    </source>
</evidence>
<dbReference type="GO" id="GO:0030170">
    <property type="term" value="F:pyridoxal phosphate binding"/>
    <property type="evidence" value="ECO:0007669"/>
    <property type="project" value="InterPro"/>
</dbReference>
<dbReference type="Pfam" id="PF00202">
    <property type="entry name" value="Aminotran_3"/>
    <property type="match status" value="1"/>
</dbReference>
<dbReference type="EMBL" id="CP069370">
    <property type="protein sequence ID" value="QYZ70444.1"/>
    <property type="molecule type" value="Genomic_DNA"/>
</dbReference>
<evidence type="ECO:0000256" key="1">
    <source>
        <dbReference type="ARBA" id="ARBA00001933"/>
    </source>
</evidence>
<reference evidence="5" key="1">
    <citation type="submission" date="2021-02" db="EMBL/GenBank/DDBJ databases">
        <title>Rhodobacter shimadae sp. nov., an aerobic anoxygenic phototrophic bacterium isolated from a hot spring.</title>
        <authorList>
            <person name="Muramatsu S."/>
            <person name="Haruta S."/>
            <person name="Hirose S."/>
            <person name="Hanada S."/>
        </authorList>
    </citation>
    <scope>NUCLEOTIDE SEQUENCE</scope>
    <source>
        <strain evidence="5">N10</strain>
    </source>
</reference>
<dbReference type="PANTHER" id="PTHR45688:SF13">
    <property type="entry name" value="ALANINE--GLYOXYLATE AMINOTRANSFERASE 2-LIKE"/>
    <property type="match status" value="1"/>
</dbReference>
<dbReference type="AlphaFoldDB" id="A0A8G0ZU17"/>
<evidence type="ECO:0000256" key="3">
    <source>
        <dbReference type="ARBA" id="ARBA00022898"/>
    </source>
</evidence>
<keyword evidence="5" id="KW-0808">Transferase</keyword>
<dbReference type="KEGG" id="nsm:JO391_02655"/>
<keyword evidence="5" id="KW-0032">Aminotransferase</keyword>
<dbReference type="InterPro" id="IPR015424">
    <property type="entry name" value="PyrdxlP-dep_Trfase"/>
</dbReference>
<proteinExistence type="inferred from homology"/>
<dbReference type="GO" id="GO:0008483">
    <property type="term" value="F:transaminase activity"/>
    <property type="evidence" value="ECO:0007669"/>
    <property type="project" value="UniProtKB-KW"/>
</dbReference>
<dbReference type="InterPro" id="IPR049704">
    <property type="entry name" value="Aminotrans_3_PPA_site"/>
</dbReference>
<dbReference type="PROSITE" id="PS00600">
    <property type="entry name" value="AA_TRANSFER_CLASS_3"/>
    <property type="match status" value="1"/>
</dbReference>
<dbReference type="RefSeq" id="WP_220662661.1">
    <property type="nucleotide sequence ID" value="NZ_CP069370.1"/>
</dbReference>
<dbReference type="CDD" id="cd00610">
    <property type="entry name" value="OAT_like"/>
    <property type="match status" value="1"/>
</dbReference>
<dbReference type="Gene3D" id="3.40.640.10">
    <property type="entry name" value="Type I PLP-dependent aspartate aminotransferase-like (Major domain)"/>
    <property type="match status" value="1"/>
</dbReference>
<evidence type="ECO:0000313" key="5">
    <source>
        <dbReference type="EMBL" id="QYZ70444.1"/>
    </source>
</evidence>
<dbReference type="InterPro" id="IPR005814">
    <property type="entry name" value="Aminotrans_3"/>
</dbReference>
<comment type="cofactor">
    <cofactor evidence="1">
        <name>pyridoxal 5'-phosphate</name>
        <dbReference type="ChEBI" id="CHEBI:597326"/>
    </cofactor>
</comment>
<sequence>MKNDGSMINAFVPGQGGLTENESRLVERRAKTLGPAYRLFYKHPVHLVRGEGVWLYDPQGRAYLDCYNNVASVGHCHPRVVAATAAQAATFASHTRYLHETVLDYAEALLATFPAELGHVMFTCTGSEANDLALRIARAATGGTGIIVTETAYHGVTQAVSGFSPSLGEGVPLGEHVRTVPAPDPLRLPGDLGTAFAAGVQAAIDDLTRHGVKPAVLIVDTVFSSDGVFADPPGFLAPAVEAIRKAGGLFIADEVQPGFGRTGSHMWGFQRHRIVPDMVSLGKPMGNGYPVAGLVLRPEVIADFGAKARYFNTFGGNAVAAATAMAVLDVIRDEGLQQNAATVGAAFRAGLADLATRHAALGPTRGAGLFVGQEIVANGDPMAAEAAEAARIVNDLREEGVLISATGPRANVLKIRPPLPFSLDNLAFFLDRLDKVLARTSVKSK</sequence>
<evidence type="ECO:0000256" key="2">
    <source>
        <dbReference type="ARBA" id="ARBA00008954"/>
    </source>
</evidence>
<comment type="similarity">
    <text evidence="2 4">Belongs to the class-III pyridoxal-phosphate-dependent aminotransferase family.</text>
</comment>
<dbReference type="InterPro" id="IPR015422">
    <property type="entry name" value="PyrdxlP-dep_Trfase_small"/>
</dbReference>